<comment type="caution">
    <text evidence="6">The sequence shown here is derived from an EMBL/GenBank/DDBJ whole genome shotgun (WGS) entry which is preliminary data.</text>
</comment>
<sequence>MAKAIVIGAGPAGLMAADVLSAAGVDVTIADAMPSPARKFLMAGKSGLNITKVTPDFMAPFGPVAEAMKNALGEFGPAEVIEWAQGLGQQTFTGSTGRVFPNVMKASPLLRNWLGRLDDRGVILHRRWRWVDWDNGGAVFDTPMGRQSLPYDVAILATGGASWSRLGSDGKWVDSISAPIAPFKPANMGFNVNWTQHMQSHFGAPVKGVELHAGEHRTRGEFVVSERGVEGGGIYEVSAAVRDGAALVVDLAPDMSVADVRSRLAKRKKNSLANFLRKSLRLDPVKIALLQEFGRPFPDDLAPVIKALPIRHNGPRPLDEAISVAGGVRFDAMNNRLMLRDRAGVFCAGEMLDWEAPTGGYLITGCLATGRYAANAAVDYVNEFGAS</sequence>
<gene>
    <name evidence="6" type="ORF">BVC71_06850</name>
</gene>
<organism evidence="6 7">
    <name type="scientific">Marivivens niveibacter</name>
    <dbReference type="NCBI Taxonomy" id="1930667"/>
    <lineage>
        <taxon>Bacteria</taxon>
        <taxon>Pseudomonadati</taxon>
        <taxon>Pseudomonadota</taxon>
        <taxon>Alphaproteobacteria</taxon>
        <taxon>Rhodobacterales</taxon>
        <taxon>Paracoccaceae</taxon>
        <taxon>Marivivens group</taxon>
        <taxon>Marivivens</taxon>
    </lineage>
</organism>
<evidence type="ECO:0000259" key="5">
    <source>
        <dbReference type="Pfam" id="PF22780"/>
    </source>
</evidence>
<dbReference type="InterPro" id="IPR022460">
    <property type="entry name" value="Flavoprotein_PP4765"/>
</dbReference>
<dbReference type="Pfam" id="PF03486">
    <property type="entry name" value="HI0933_like"/>
    <property type="match status" value="1"/>
</dbReference>
<dbReference type="PANTHER" id="PTHR42887:SF1">
    <property type="entry name" value="BLR3961 PROTEIN"/>
    <property type="match status" value="1"/>
</dbReference>
<keyword evidence="2" id="KW-0285">Flavoprotein</keyword>
<dbReference type="NCBIfam" id="TIGR00275">
    <property type="entry name" value="aminoacetone oxidase family FAD-binding enzyme"/>
    <property type="match status" value="1"/>
</dbReference>
<keyword evidence="7" id="KW-1185">Reference proteome</keyword>
<dbReference type="EMBL" id="MSPP01000002">
    <property type="protein sequence ID" value="OUD09563.1"/>
    <property type="molecule type" value="Genomic_DNA"/>
</dbReference>
<dbReference type="SUPFAM" id="SSF160996">
    <property type="entry name" value="HI0933 insert domain-like"/>
    <property type="match status" value="1"/>
</dbReference>
<dbReference type="AlphaFoldDB" id="A0A251X058"/>
<feature type="domain" description="RsdA/BaiN/AoA(So)-like insert" evidence="5">
    <location>
        <begin position="184"/>
        <end position="323"/>
    </location>
</feature>
<dbReference type="InterPro" id="IPR036188">
    <property type="entry name" value="FAD/NAD-bd_sf"/>
</dbReference>
<name>A0A251X058_9RHOB</name>
<dbReference type="RefSeq" id="WP_086450903.1">
    <property type="nucleotide sequence ID" value="NZ_MSPP01000002.1"/>
</dbReference>
<keyword evidence="3" id="KW-0274">FAD</keyword>
<dbReference type="Pfam" id="PF22780">
    <property type="entry name" value="HI0933_like_1st"/>
    <property type="match status" value="1"/>
</dbReference>
<proteinExistence type="predicted"/>
<evidence type="ECO:0000256" key="2">
    <source>
        <dbReference type="ARBA" id="ARBA00022630"/>
    </source>
</evidence>
<dbReference type="OrthoDB" id="5288829at2"/>
<feature type="domain" description="RsdA/BaiN/AoA(So)-like Rossmann fold-like" evidence="4">
    <location>
        <begin position="3"/>
        <end position="375"/>
    </location>
</feature>
<comment type="cofactor">
    <cofactor evidence="1">
        <name>FAD</name>
        <dbReference type="ChEBI" id="CHEBI:57692"/>
    </cofactor>
</comment>
<evidence type="ECO:0000313" key="6">
    <source>
        <dbReference type="EMBL" id="OUD09563.1"/>
    </source>
</evidence>
<dbReference type="Gene3D" id="1.10.8.260">
    <property type="entry name" value="HI0933 insert domain-like"/>
    <property type="match status" value="1"/>
</dbReference>
<evidence type="ECO:0000313" key="7">
    <source>
        <dbReference type="Proteomes" id="UP000194664"/>
    </source>
</evidence>
<dbReference type="InterPro" id="IPR023166">
    <property type="entry name" value="BaiN-like_dom_sf"/>
</dbReference>
<dbReference type="Gene3D" id="2.40.30.10">
    <property type="entry name" value="Translation factors"/>
    <property type="match status" value="1"/>
</dbReference>
<accession>A0A251X058</accession>
<reference evidence="6 7" key="1">
    <citation type="submission" date="2016-12" db="EMBL/GenBank/DDBJ databases">
        <title>The draft genome sequence of HSLHS2.</title>
        <authorList>
            <person name="Hu D."/>
            <person name="Wang L."/>
            <person name="Shao Z."/>
        </authorList>
    </citation>
    <scope>NUCLEOTIDE SEQUENCE [LARGE SCALE GENOMIC DNA]</scope>
    <source>
        <strain evidence="6">MCCC 1A06712</strain>
    </source>
</reference>
<dbReference type="PRINTS" id="PR00420">
    <property type="entry name" value="RNGMNOXGNASE"/>
</dbReference>
<protein>
    <submittedName>
        <fullName evidence="6">NAD(FAD)-utilizing dehydrogenase</fullName>
    </submittedName>
</protein>
<dbReference type="NCBIfam" id="TIGR03862">
    <property type="entry name" value="flavo_PP4765"/>
    <property type="match status" value="1"/>
</dbReference>
<evidence type="ECO:0000256" key="1">
    <source>
        <dbReference type="ARBA" id="ARBA00001974"/>
    </source>
</evidence>
<dbReference type="PANTHER" id="PTHR42887">
    <property type="entry name" value="OS12G0638800 PROTEIN"/>
    <property type="match status" value="1"/>
</dbReference>
<dbReference type="InterPro" id="IPR004792">
    <property type="entry name" value="BaiN-like"/>
</dbReference>
<dbReference type="InterPro" id="IPR057661">
    <property type="entry name" value="RsdA/BaiN/AoA(So)_Rossmann"/>
</dbReference>
<dbReference type="SUPFAM" id="SSF51905">
    <property type="entry name" value="FAD/NAD(P)-binding domain"/>
    <property type="match status" value="1"/>
</dbReference>
<evidence type="ECO:0000256" key="3">
    <source>
        <dbReference type="ARBA" id="ARBA00022827"/>
    </source>
</evidence>
<dbReference type="InterPro" id="IPR055178">
    <property type="entry name" value="RsdA/BaiN/AoA(So)-like_dom"/>
</dbReference>
<dbReference type="Gene3D" id="3.50.50.60">
    <property type="entry name" value="FAD/NAD(P)-binding domain"/>
    <property type="match status" value="1"/>
</dbReference>
<dbReference type="Proteomes" id="UP000194664">
    <property type="component" value="Unassembled WGS sequence"/>
</dbReference>
<evidence type="ECO:0000259" key="4">
    <source>
        <dbReference type="Pfam" id="PF03486"/>
    </source>
</evidence>